<gene>
    <name evidence="10" type="ORF">LX69_03503</name>
</gene>
<evidence type="ECO:0000259" key="9">
    <source>
        <dbReference type="PROSITE" id="PS50850"/>
    </source>
</evidence>
<proteinExistence type="inferred from homology"/>
<feature type="transmembrane region" description="Helical" evidence="8">
    <location>
        <begin position="148"/>
        <end position="170"/>
    </location>
</feature>
<sequence length="426" mass="45865">MTTPASRPSTAQAAGSFLIPLILVTSLFFMWGVANTLNGILIPQFQKSFSLTNFQSGLVQSAFNLGYFLLALPAARIMKRFGYKTGIIIGLVLYALGALLFFPAAEIRVYGLFLMALFVIASGLAFLETAANPFVTVLGPAETSEKRLNLSQAFNSLGAIMGIVIGRFFILSGVEYTPQQIAAMSADQLQAFYTAETKAVQTPYLVLGIVVALWAVFILFSKLPDIKEEADASSQHQHGFKNLLGHQHFVAGVVALFLYVGAQVGTWSYLINYAKHTIPGTSELAGADYLTVSLICLMLGRFSSTFMMKYFRPNRIMALFAAANALLALIAVVMPGIIGLYGLVVSSFFMSLMFPTIFALSIKGLGNDTKIGSSILIMAIVGGAVITALMGLISDLSSITVAFLLPAVSYLYILWFAIKGFAPKHA</sequence>
<dbReference type="GO" id="GO:0005886">
    <property type="term" value="C:plasma membrane"/>
    <property type="evidence" value="ECO:0007669"/>
    <property type="project" value="UniProtKB-SubCell"/>
</dbReference>
<dbReference type="AlphaFoldDB" id="A0A2W7MYY6"/>
<feature type="transmembrane region" description="Helical" evidence="8">
    <location>
        <begin position="12"/>
        <end position="34"/>
    </location>
</feature>
<dbReference type="OrthoDB" id="9795150at2"/>
<feature type="transmembrane region" description="Helical" evidence="8">
    <location>
        <begin position="374"/>
        <end position="393"/>
    </location>
</feature>
<reference evidence="10 11" key="1">
    <citation type="submission" date="2018-06" db="EMBL/GenBank/DDBJ databases">
        <title>Genomic Encyclopedia of Archaeal and Bacterial Type Strains, Phase II (KMG-II): from individual species to whole genera.</title>
        <authorList>
            <person name="Goeker M."/>
        </authorList>
    </citation>
    <scope>NUCLEOTIDE SEQUENCE [LARGE SCALE GENOMIC DNA]</scope>
    <source>
        <strain evidence="10 11">DSM 6779</strain>
    </source>
</reference>
<keyword evidence="6 8" id="KW-1133">Transmembrane helix</keyword>
<dbReference type="GO" id="GO:1904659">
    <property type="term" value="P:D-glucose transmembrane transport"/>
    <property type="evidence" value="ECO:0007669"/>
    <property type="project" value="InterPro"/>
</dbReference>
<feature type="transmembrane region" description="Helical" evidence="8">
    <location>
        <begin position="284"/>
        <end position="304"/>
    </location>
</feature>
<dbReference type="InterPro" id="IPR036259">
    <property type="entry name" value="MFS_trans_sf"/>
</dbReference>
<evidence type="ECO:0000256" key="8">
    <source>
        <dbReference type="SAM" id="Phobius"/>
    </source>
</evidence>
<feature type="transmembrane region" description="Helical" evidence="8">
    <location>
        <begin position="81"/>
        <end position="101"/>
    </location>
</feature>
<dbReference type="InterPro" id="IPR005275">
    <property type="entry name" value="Lfuc_symporter_FucP"/>
</dbReference>
<dbReference type="InterPro" id="IPR005964">
    <property type="entry name" value="Glc/Gal_transptr_bac"/>
</dbReference>
<dbReference type="Pfam" id="PF07690">
    <property type="entry name" value="MFS_1"/>
    <property type="match status" value="1"/>
</dbReference>
<evidence type="ECO:0000256" key="6">
    <source>
        <dbReference type="ARBA" id="ARBA00022989"/>
    </source>
</evidence>
<dbReference type="NCBIfam" id="TIGR00885">
    <property type="entry name" value="fucP"/>
    <property type="match status" value="1"/>
</dbReference>
<evidence type="ECO:0000256" key="5">
    <source>
        <dbReference type="ARBA" id="ARBA00022692"/>
    </source>
</evidence>
<dbReference type="Proteomes" id="UP000249239">
    <property type="component" value="Unassembled WGS sequence"/>
</dbReference>
<dbReference type="PANTHER" id="PTHR43702:SF11">
    <property type="entry name" value="L-FUCOSE-PROTON SYMPORTER"/>
    <property type="match status" value="1"/>
</dbReference>
<evidence type="ECO:0000256" key="4">
    <source>
        <dbReference type="ARBA" id="ARBA00022475"/>
    </source>
</evidence>
<dbReference type="EMBL" id="QKZK01000069">
    <property type="protein sequence ID" value="PZX09824.1"/>
    <property type="molecule type" value="Genomic_DNA"/>
</dbReference>
<feature type="transmembrane region" description="Helical" evidence="8">
    <location>
        <begin position="107"/>
        <end position="127"/>
    </location>
</feature>
<dbReference type="InterPro" id="IPR020846">
    <property type="entry name" value="MFS_dom"/>
</dbReference>
<dbReference type="PANTHER" id="PTHR43702">
    <property type="entry name" value="L-FUCOSE-PROTON SYMPORTER"/>
    <property type="match status" value="1"/>
</dbReference>
<feature type="transmembrane region" description="Helical" evidence="8">
    <location>
        <begin position="54"/>
        <end position="74"/>
    </location>
</feature>
<dbReference type="PROSITE" id="PS50850">
    <property type="entry name" value="MFS"/>
    <property type="match status" value="1"/>
</dbReference>
<accession>A0A2W7MYY6</accession>
<dbReference type="GO" id="GO:0015535">
    <property type="term" value="F:fucose:proton symporter activity"/>
    <property type="evidence" value="ECO:0007669"/>
    <property type="project" value="InterPro"/>
</dbReference>
<dbReference type="SUPFAM" id="SSF103473">
    <property type="entry name" value="MFS general substrate transporter"/>
    <property type="match status" value="1"/>
</dbReference>
<keyword evidence="5 8" id="KW-0812">Transmembrane</keyword>
<comment type="caution">
    <text evidence="10">The sequence shown here is derived from an EMBL/GenBank/DDBJ whole genome shotgun (WGS) entry which is preliminary data.</text>
</comment>
<evidence type="ECO:0000313" key="10">
    <source>
        <dbReference type="EMBL" id="PZX09824.1"/>
    </source>
</evidence>
<feature type="transmembrane region" description="Helical" evidence="8">
    <location>
        <begin position="399"/>
        <end position="418"/>
    </location>
</feature>
<feature type="domain" description="Major facilitator superfamily (MFS) profile" evidence="9">
    <location>
        <begin position="20"/>
        <end position="425"/>
    </location>
</feature>
<feature type="transmembrane region" description="Helical" evidence="8">
    <location>
        <begin position="204"/>
        <end position="223"/>
    </location>
</feature>
<protein>
    <submittedName>
        <fullName evidence="10">FHS family L-fucose permease-like MFS transporter</fullName>
    </submittedName>
</protein>
<feature type="transmembrane region" description="Helical" evidence="8">
    <location>
        <begin position="340"/>
        <end position="362"/>
    </location>
</feature>
<feature type="transmembrane region" description="Helical" evidence="8">
    <location>
        <begin position="316"/>
        <end position="334"/>
    </location>
</feature>
<dbReference type="InterPro" id="IPR050375">
    <property type="entry name" value="MFS_TsgA-like"/>
</dbReference>
<comment type="function">
    <text evidence="1">Intake of glucose and galactose.</text>
</comment>
<keyword evidence="4" id="KW-1003">Cell membrane</keyword>
<dbReference type="GO" id="GO:0005354">
    <property type="term" value="F:galactose transmembrane transporter activity"/>
    <property type="evidence" value="ECO:0007669"/>
    <property type="project" value="InterPro"/>
</dbReference>
<dbReference type="NCBIfam" id="TIGR01272">
    <property type="entry name" value="gluP"/>
    <property type="match status" value="1"/>
</dbReference>
<evidence type="ECO:0000256" key="2">
    <source>
        <dbReference type="ARBA" id="ARBA00004429"/>
    </source>
</evidence>
<evidence type="ECO:0000256" key="7">
    <source>
        <dbReference type="ARBA" id="ARBA00023136"/>
    </source>
</evidence>
<dbReference type="InterPro" id="IPR011701">
    <property type="entry name" value="MFS"/>
</dbReference>
<dbReference type="RefSeq" id="WP_111447261.1">
    <property type="nucleotide sequence ID" value="NZ_QKZK01000069.1"/>
</dbReference>
<name>A0A2W7MYY6_9BACT</name>
<evidence type="ECO:0000256" key="1">
    <source>
        <dbReference type="ARBA" id="ARBA00003321"/>
    </source>
</evidence>
<comment type="similarity">
    <text evidence="3">Belongs to the major facilitator superfamily. FHS transporter (TC 2.A.1.7) family.</text>
</comment>
<evidence type="ECO:0000313" key="11">
    <source>
        <dbReference type="Proteomes" id="UP000249239"/>
    </source>
</evidence>
<organism evidence="10 11">
    <name type="scientific">Breznakibacter xylanolyticus</name>
    <dbReference type="NCBI Taxonomy" id="990"/>
    <lineage>
        <taxon>Bacteria</taxon>
        <taxon>Pseudomonadati</taxon>
        <taxon>Bacteroidota</taxon>
        <taxon>Bacteroidia</taxon>
        <taxon>Marinilabiliales</taxon>
        <taxon>Marinilabiliaceae</taxon>
        <taxon>Breznakibacter</taxon>
    </lineage>
</organism>
<dbReference type="GO" id="GO:0055056">
    <property type="term" value="F:D-glucose transmembrane transporter activity"/>
    <property type="evidence" value="ECO:0007669"/>
    <property type="project" value="InterPro"/>
</dbReference>
<keyword evidence="7 8" id="KW-0472">Membrane</keyword>
<evidence type="ECO:0000256" key="3">
    <source>
        <dbReference type="ARBA" id="ARBA00009120"/>
    </source>
</evidence>
<dbReference type="CDD" id="cd17394">
    <property type="entry name" value="MFS_FucP_like"/>
    <property type="match status" value="1"/>
</dbReference>
<keyword evidence="11" id="KW-1185">Reference proteome</keyword>
<feature type="transmembrane region" description="Helical" evidence="8">
    <location>
        <begin position="243"/>
        <end position="264"/>
    </location>
</feature>
<dbReference type="Gene3D" id="1.20.1250.20">
    <property type="entry name" value="MFS general substrate transporter like domains"/>
    <property type="match status" value="2"/>
</dbReference>
<comment type="subcellular location">
    <subcellularLocation>
        <location evidence="2">Cell inner membrane</location>
        <topology evidence="2">Multi-pass membrane protein</topology>
    </subcellularLocation>
</comment>